<dbReference type="PRINTS" id="PR01036">
    <property type="entry name" value="TCRTETB"/>
</dbReference>
<dbReference type="OMA" id="YVIPQFL"/>
<protein>
    <recommendedName>
        <fullName evidence="7">Major facilitator superfamily (MFS) profile domain-containing protein</fullName>
    </recommendedName>
</protein>
<evidence type="ECO:0000313" key="8">
    <source>
        <dbReference type="EMBL" id="OJJ96042.1"/>
    </source>
</evidence>
<dbReference type="InterPro" id="IPR036259">
    <property type="entry name" value="MFS_trans_sf"/>
</dbReference>
<name>A0A1L9WIN5_ASPA1</name>
<dbReference type="InterPro" id="IPR011701">
    <property type="entry name" value="MFS"/>
</dbReference>
<dbReference type="Pfam" id="PF07690">
    <property type="entry name" value="MFS_1"/>
    <property type="match status" value="1"/>
</dbReference>
<feature type="transmembrane region" description="Helical" evidence="6">
    <location>
        <begin position="141"/>
        <end position="161"/>
    </location>
</feature>
<feature type="domain" description="Major facilitator superfamily (MFS) profile" evidence="7">
    <location>
        <begin position="45"/>
        <end position="533"/>
    </location>
</feature>
<dbReference type="OrthoDB" id="10021397at2759"/>
<dbReference type="SUPFAM" id="SSF103473">
    <property type="entry name" value="MFS general substrate transporter"/>
    <property type="match status" value="1"/>
</dbReference>
<dbReference type="PROSITE" id="PS00216">
    <property type="entry name" value="SUGAR_TRANSPORT_1"/>
    <property type="match status" value="1"/>
</dbReference>
<dbReference type="GO" id="GO:0022857">
    <property type="term" value="F:transmembrane transporter activity"/>
    <property type="evidence" value="ECO:0007669"/>
    <property type="project" value="InterPro"/>
</dbReference>
<dbReference type="GeneID" id="30971512"/>
<feature type="transmembrane region" description="Helical" evidence="6">
    <location>
        <begin position="436"/>
        <end position="456"/>
    </location>
</feature>
<evidence type="ECO:0000259" key="7">
    <source>
        <dbReference type="PROSITE" id="PS50850"/>
    </source>
</evidence>
<dbReference type="RefSeq" id="XP_020052382.1">
    <property type="nucleotide sequence ID" value="XM_020197698.1"/>
</dbReference>
<dbReference type="InterPro" id="IPR005829">
    <property type="entry name" value="Sugar_transporter_CS"/>
</dbReference>
<feature type="transmembrane region" description="Helical" evidence="6">
    <location>
        <begin position="510"/>
        <end position="529"/>
    </location>
</feature>
<evidence type="ECO:0000256" key="6">
    <source>
        <dbReference type="SAM" id="Phobius"/>
    </source>
</evidence>
<dbReference type="PANTHER" id="PTHR23501">
    <property type="entry name" value="MAJOR FACILITATOR SUPERFAMILY"/>
    <property type="match status" value="1"/>
</dbReference>
<feature type="transmembrane region" description="Helical" evidence="6">
    <location>
        <begin position="338"/>
        <end position="364"/>
    </location>
</feature>
<feature type="transmembrane region" description="Helical" evidence="6">
    <location>
        <begin position="199"/>
        <end position="221"/>
    </location>
</feature>
<feature type="transmembrane region" description="Helical" evidence="6">
    <location>
        <begin position="268"/>
        <end position="287"/>
    </location>
</feature>
<dbReference type="PROSITE" id="PS50850">
    <property type="entry name" value="MFS"/>
    <property type="match status" value="1"/>
</dbReference>
<feature type="transmembrane region" description="Helical" evidence="6">
    <location>
        <begin position="43"/>
        <end position="67"/>
    </location>
</feature>
<keyword evidence="2 6" id="KW-0812">Transmembrane</keyword>
<feature type="transmembrane region" description="Helical" evidence="6">
    <location>
        <begin position="79"/>
        <end position="99"/>
    </location>
</feature>
<evidence type="ECO:0000256" key="2">
    <source>
        <dbReference type="ARBA" id="ARBA00022692"/>
    </source>
</evidence>
<keyword evidence="3 6" id="KW-1133">Transmembrane helix</keyword>
<evidence type="ECO:0000313" key="9">
    <source>
        <dbReference type="Proteomes" id="UP000184546"/>
    </source>
</evidence>
<feature type="transmembrane region" description="Helical" evidence="6">
    <location>
        <begin position="299"/>
        <end position="326"/>
    </location>
</feature>
<evidence type="ECO:0000256" key="4">
    <source>
        <dbReference type="ARBA" id="ARBA00023136"/>
    </source>
</evidence>
<dbReference type="GO" id="GO:0005886">
    <property type="term" value="C:plasma membrane"/>
    <property type="evidence" value="ECO:0007669"/>
    <property type="project" value="TreeGrafter"/>
</dbReference>
<dbReference type="VEuPathDB" id="FungiDB:ASPACDRAFT_1859803"/>
<dbReference type="InterPro" id="IPR020846">
    <property type="entry name" value="MFS_dom"/>
</dbReference>
<feature type="transmembrane region" description="Helical" evidence="6">
    <location>
        <begin position="396"/>
        <end position="415"/>
    </location>
</feature>
<evidence type="ECO:0000256" key="5">
    <source>
        <dbReference type="SAM" id="MobiDB-lite"/>
    </source>
</evidence>
<evidence type="ECO:0000256" key="3">
    <source>
        <dbReference type="ARBA" id="ARBA00022989"/>
    </source>
</evidence>
<dbReference type="Gene3D" id="1.20.1720.10">
    <property type="entry name" value="Multidrug resistance protein D"/>
    <property type="match status" value="1"/>
</dbReference>
<feature type="transmembrane region" description="Helical" evidence="6">
    <location>
        <begin position="233"/>
        <end position="256"/>
    </location>
</feature>
<keyword evidence="9" id="KW-1185">Reference proteome</keyword>
<proteinExistence type="predicted"/>
<gene>
    <name evidence="8" type="ORF">ASPACDRAFT_1859803</name>
</gene>
<feature type="compositionally biased region" description="Polar residues" evidence="5">
    <location>
        <begin position="9"/>
        <end position="21"/>
    </location>
</feature>
<organism evidence="8 9">
    <name type="scientific">Aspergillus aculeatus (strain ATCC 16872 / CBS 172.66 / WB 5094)</name>
    <dbReference type="NCBI Taxonomy" id="690307"/>
    <lineage>
        <taxon>Eukaryota</taxon>
        <taxon>Fungi</taxon>
        <taxon>Dikarya</taxon>
        <taxon>Ascomycota</taxon>
        <taxon>Pezizomycotina</taxon>
        <taxon>Eurotiomycetes</taxon>
        <taxon>Eurotiomycetidae</taxon>
        <taxon>Eurotiales</taxon>
        <taxon>Aspergillaceae</taxon>
        <taxon>Aspergillus</taxon>
        <taxon>Aspergillus subgen. Circumdati</taxon>
    </lineage>
</organism>
<dbReference type="Proteomes" id="UP000184546">
    <property type="component" value="Unassembled WGS sequence"/>
</dbReference>
<dbReference type="EMBL" id="KV878987">
    <property type="protein sequence ID" value="OJJ96042.1"/>
    <property type="molecule type" value="Genomic_DNA"/>
</dbReference>
<sequence length="563" mass="60695">MSPTKDELNTPSTRELASSHATDAVESDPSDSPPVWKPKKGQWLIFGCLALLSFIISLDTTVITPAIPVLEQSLKGDTVQAFWAGTSYLLASAVCQPFIVDLSDVFGRREVLFGVVSLFTLGTILSAVAHDFHLFLAGRSLQGVGGGGIMASCIVITTDIVPLRQRPTYYAIVQMAWAIGTLAGPVVGGAIAQEIPWRWIFYINLPFCGLGLVMVPLTVRLRAERPSILQRLGCIDWIGGVLFIGSLCSFLIGITWGGNQFRWDSWRTIVPIVVGGVGCVVALLWEAYGARRPFIHLQLFGSVSAVLAYLCACLQGALMLGLLYFIPLCLQTVKHFSPITSGLALMVILGVMLPASVMTGALLTRLGTYRWAIWSGWLLSTLAIALLTLLDTKISAVRWVFIFLTLGTGQGLILTSQNFAVQALAKDNRDASAAGLYTFMRSLGMCIGVAVAGTFFQNRLAERLGNAGLDRQVARMAAEFALVLRSKEGGLAEGVKAAYVGVFREAFRDLWIFFAAVSGLSFLLALGIGHSSMDRALESEHTLVGERGERKVQVQGEGEKAGV</sequence>
<feature type="region of interest" description="Disordered" evidence="5">
    <location>
        <begin position="1"/>
        <end position="35"/>
    </location>
</feature>
<reference evidence="9" key="1">
    <citation type="journal article" date="2017" name="Genome Biol.">
        <title>Comparative genomics reveals high biological diversity and specific adaptations in the industrially and medically important fungal genus Aspergillus.</title>
        <authorList>
            <person name="de Vries R.P."/>
            <person name="Riley R."/>
            <person name="Wiebenga A."/>
            <person name="Aguilar-Osorio G."/>
            <person name="Amillis S."/>
            <person name="Uchima C.A."/>
            <person name="Anderluh G."/>
            <person name="Asadollahi M."/>
            <person name="Askin M."/>
            <person name="Barry K."/>
            <person name="Battaglia E."/>
            <person name="Bayram O."/>
            <person name="Benocci T."/>
            <person name="Braus-Stromeyer S.A."/>
            <person name="Caldana C."/>
            <person name="Canovas D."/>
            <person name="Cerqueira G.C."/>
            <person name="Chen F."/>
            <person name="Chen W."/>
            <person name="Choi C."/>
            <person name="Clum A."/>
            <person name="Dos Santos R.A."/>
            <person name="Damasio A.R."/>
            <person name="Diallinas G."/>
            <person name="Emri T."/>
            <person name="Fekete E."/>
            <person name="Flipphi M."/>
            <person name="Freyberg S."/>
            <person name="Gallo A."/>
            <person name="Gournas C."/>
            <person name="Habgood R."/>
            <person name="Hainaut M."/>
            <person name="Harispe M.L."/>
            <person name="Henrissat B."/>
            <person name="Hilden K.S."/>
            <person name="Hope R."/>
            <person name="Hossain A."/>
            <person name="Karabika E."/>
            <person name="Karaffa L."/>
            <person name="Karanyi Z."/>
            <person name="Krasevec N."/>
            <person name="Kuo A."/>
            <person name="Kusch H."/>
            <person name="LaButti K."/>
            <person name="Lagendijk E.L."/>
            <person name="Lapidus A."/>
            <person name="Levasseur A."/>
            <person name="Lindquist E."/>
            <person name="Lipzen A."/>
            <person name="Logrieco A.F."/>
            <person name="MacCabe A."/>
            <person name="Maekelae M.R."/>
            <person name="Malavazi I."/>
            <person name="Melin P."/>
            <person name="Meyer V."/>
            <person name="Mielnichuk N."/>
            <person name="Miskei M."/>
            <person name="Molnar A.P."/>
            <person name="Mule G."/>
            <person name="Ngan C.Y."/>
            <person name="Orejas M."/>
            <person name="Orosz E."/>
            <person name="Ouedraogo J.P."/>
            <person name="Overkamp K.M."/>
            <person name="Park H.-S."/>
            <person name="Perrone G."/>
            <person name="Piumi F."/>
            <person name="Punt P.J."/>
            <person name="Ram A.F."/>
            <person name="Ramon A."/>
            <person name="Rauscher S."/>
            <person name="Record E."/>
            <person name="Riano-Pachon D.M."/>
            <person name="Robert V."/>
            <person name="Roehrig J."/>
            <person name="Ruller R."/>
            <person name="Salamov A."/>
            <person name="Salih N.S."/>
            <person name="Samson R.A."/>
            <person name="Sandor E."/>
            <person name="Sanguinetti M."/>
            <person name="Schuetze T."/>
            <person name="Sepcic K."/>
            <person name="Shelest E."/>
            <person name="Sherlock G."/>
            <person name="Sophianopoulou V."/>
            <person name="Squina F.M."/>
            <person name="Sun H."/>
            <person name="Susca A."/>
            <person name="Todd R.B."/>
            <person name="Tsang A."/>
            <person name="Unkles S.E."/>
            <person name="van de Wiele N."/>
            <person name="van Rossen-Uffink D."/>
            <person name="Oliveira J.V."/>
            <person name="Vesth T.C."/>
            <person name="Visser J."/>
            <person name="Yu J.-H."/>
            <person name="Zhou M."/>
            <person name="Andersen M.R."/>
            <person name="Archer D.B."/>
            <person name="Baker S.E."/>
            <person name="Benoit I."/>
            <person name="Brakhage A.A."/>
            <person name="Braus G.H."/>
            <person name="Fischer R."/>
            <person name="Frisvad J.C."/>
            <person name="Goldman G.H."/>
            <person name="Houbraken J."/>
            <person name="Oakley B."/>
            <person name="Pocsi I."/>
            <person name="Scazzocchio C."/>
            <person name="Seiboth B."/>
            <person name="vanKuyk P.A."/>
            <person name="Wortman J."/>
            <person name="Dyer P.S."/>
            <person name="Grigoriev I.V."/>
        </authorList>
    </citation>
    <scope>NUCLEOTIDE SEQUENCE [LARGE SCALE GENOMIC DNA]</scope>
    <source>
        <strain evidence="9">ATCC 16872 / CBS 172.66 / WB 5094</strain>
    </source>
</reference>
<dbReference type="PANTHER" id="PTHR23501:SF94">
    <property type="entry name" value="MAJOR FACILITATOR SUPERFAMILY (MFS) PROFILE DOMAIN-CONTAINING PROTEIN"/>
    <property type="match status" value="1"/>
</dbReference>
<comment type="subcellular location">
    <subcellularLocation>
        <location evidence="1">Membrane</location>
        <topology evidence="1">Multi-pass membrane protein</topology>
    </subcellularLocation>
</comment>
<feature type="transmembrane region" description="Helical" evidence="6">
    <location>
        <begin position="168"/>
        <end position="193"/>
    </location>
</feature>
<dbReference type="AlphaFoldDB" id="A0A1L9WIN5"/>
<keyword evidence="4 6" id="KW-0472">Membrane</keyword>
<evidence type="ECO:0000256" key="1">
    <source>
        <dbReference type="ARBA" id="ARBA00004141"/>
    </source>
</evidence>
<feature type="transmembrane region" description="Helical" evidence="6">
    <location>
        <begin position="371"/>
        <end position="390"/>
    </location>
</feature>
<feature type="transmembrane region" description="Helical" evidence="6">
    <location>
        <begin position="111"/>
        <end position="129"/>
    </location>
</feature>
<dbReference type="Gene3D" id="1.20.1250.20">
    <property type="entry name" value="MFS general substrate transporter like domains"/>
    <property type="match status" value="1"/>
</dbReference>
<accession>A0A1L9WIN5</accession>